<feature type="compositionally biased region" description="Polar residues" evidence="1">
    <location>
        <begin position="88"/>
        <end position="105"/>
    </location>
</feature>
<dbReference type="KEGG" id="gax:Pan161_35610"/>
<accession>A0A517VG34</accession>
<gene>
    <name evidence="3" type="ORF">Pan161_35610</name>
</gene>
<dbReference type="AlphaFoldDB" id="A0A517VG34"/>
<evidence type="ECO:0008006" key="5">
    <source>
        <dbReference type="Google" id="ProtNLM"/>
    </source>
</evidence>
<evidence type="ECO:0000313" key="3">
    <source>
        <dbReference type="EMBL" id="QDT91897.1"/>
    </source>
</evidence>
<organism evidence="3 4">
    <name type="scientific">Gimesia algae</name>
    <dbReference type="NCBI Taxonomy" id="2527971"/>
    <lineage>
        <taxon>Bacteria</taxon>
        <taxon>Pseudomonadati</taxon>
        <taxon>Planctomycetota</taxon>
        <taxon>Planctomycetia</taxon>
        <taxon>Planctomycetales</taxon>
        <taxon>Planctomycetaceae</taxon>
        <taxon>Gimesia</taxon>
    </lineage>
</organism>
<keyword evidence="4" id="KW-1185">Reference proteome</keyword>
<name>A0A517VG34_9PLAN</name>
<evidence type="ECO:0000256" key="1">
    <source>
        <dbReference type="SAM" id="MobiDB-lite"/>
    </source>
</evidence>
<protein>
    <recommendedName>
        <fullName evidence="5">SLA1 homology domain-containing protein</fullName>
    </recommendedName>
</protein>
<sequence length="337" mass="37774" precursor="true">MKNTATLFTCFTVSLILVSGNASAGNNRFSGKSNKGSSSRSFSHHSNRNNNNRSHHFNNRSSHSQYNHRSSNQRISQNKKPSMRQHNYKASYNSKSTPVKSSKFSKTNDYHFKTAPKQNFSNKVNRFDEKKQINPQLKATQRPFKTGQKTTKHNKFNGYHNGHHNGHHGHHHWNRPWIHINTRPWCPTVCRPWYPVACVDPILTPCVITACVPVYYNAAGETVDDVSEGAGTEEVTETENSTEPVEQERLVLESGKLFQLSAEGLGGEQGMVVLEINEMGLPAKIEKWEDNILAFQTPQIGLAKVTEAKMHVMNSKGQLLATLDISLLPATNPVASN</sequence>
<feature type="region of interest" description="Disordered" evidence="1">
    <location>
        <begin position="22"/>
        <end position="109"/>
    </location>
</feature>
<feature type="compositionally biased region" description="Basic residues" evidence="1">
    <location>
        <begin position="42"/>
        <end position="58"/>
    </location>
</feature>
<proteinExistence type="predicted"/>
<evidence type="ECO:0000256" key="2">
    <source>
        <dbReference type="SAM" id="SignalP"/>
    </source>
</evidence>
<dbReference type="Proteomes" id="UP000316855">
    <property type="component" value="Chromosome"/>
</dbReference>
<evidence type="ECO:0000313" key="4">
    <source>
        <dbReference type="Proteomes" id="UP000316855"/>
    </source>
</evidence>
<feature type="signal peptide" evidence="2">
    <location>
        <begin position="1"/>
        <end position="24"/>
    </location>
</feature>
<dbReference type="EMBL" id="CP036343">
    <property type="protein sequence ID" value="QDT91897.1"/>
    <property type="molecule type" value="Genomic_DNA"/>
</dbReference>
<feature type="compositionally biased region" description="Polar residues" evidence="1">
    <location>
        <begin position="65"/>
        <end position="80"/>
    </location>
</feature>
<keyword evidence="2" id="KW-0732">Signal</keyword>
<feature type="compositionally biased region" description="Low complexity" evidence="1">
    <location>
        <begin position="25"/>
        <end position="41"/>
    </location>
</feature>
<reference evidence="3 4" key="1">
    <citation type="submission" date="2019-02" db="EMBL/GenBank/DDBJ databases">
        <title>Deep-cultivation of Planctomycetes and their phenomic and genomic characterization uncovers novel biology.</title>
        <authorList>
            <person name="Wiegand S."/>
            <person name="Jogler M."/>
            <person name="Boedeker C."/>
            <person name="Pinto D."/>
            <person name="Vollmers J."/>
            <person name="Rivas-Marin E."/>
            <person name="Kohn T."/>
            <person name="Peeters S.H."/>
            <person name="Heuer A."/>
            <person name="Rast P."/>
            <person name="Oberbeckmann S."/>
            <person name="Bunk B."/>
            <person name="Jeske O."/>
            <person name="Meyerdierks A."/>
            <person name="Storesund J.E."/>
            <person name="Kallscheuer N."/>
            <person name="Luecker S."/>
            <person name="Lage O.M."/>
            <person name="Pohl T."/>
            <person name="Merkel B.J."/>
            <person name="Hornburger P."/>
            <person name="Mueller R.-W."/>
            <person name="Bruemmer F."/>
            <person name="Labrenz M."/>
            <person name="Spormann A.M."/>
            <person name="Op den Camp H."/>
            <person name="Overmann J."/>
            <person name="Amann R."/>
            <person name="Jetten M.S.M."/>
            <person name="Mascher T."/>
            <person name="Medema M.H."/>
            <person name="Devos D.P."/>
            <person name="Kaster A.-K."/>
            <person name="Ovreas L."/>
            <person name="Rohde M."/>
            <person name="Galperin M.Y."/>
            <person name="Jogler C."/>
        </authorList>
    </citation>
    <scope>NUCLEOTIDE SEQUENCE [LARGE SCALE GENOMIC DNA]</scope>
    <source>
        <strain evidence="3 4">Pan161</strain>
    </source>
</reference>
<feature type="chain" id="PRO_5022052782" description="SLA1 homology domain-containing protein" evidence="2">
    <location>
        <begin position="25"/>
        <end position="337"/>
    </location>
</feature>